<reference evidence="3 4" key="1">
    <citation type="submission" date="2018-10" db="EMBL/GenBank/DDBJ databases">
        <title>Isolation from soil.</title>
        <authorList>
            <person name="Hu J."/>
        </authorList>
    </citation>
    <scope>NUCLEOTIDE SEQUENCE [LARGE SCALE GENOMIC DNA]</scope>
    <source>
        <strain evidence="3 4">NEAU-Ht49</strain>
    </source>
</reference>
<keyword evidence="2" id="KW-0472">Membrane</keyword>
<name>A0A3M2M4D6_9ACTN</name>
<proteinExistence type="predicted"/>
<feature type="compositionally biased region" description="Basic and acidic residues" evidence="1">
    <location>
        <begin position="122"/>
        <end position="133"/>
    </location>
</feature>
<feature type="transmembrane region" description="Helical" evidence="2">
    <location>
        <begin position="45"/>
        <end position="66"/>
    </location>
</feature>
<organism evidence="3 4">
    <name type="scientific">Actinomadura harenae</name>
    <dbReference type="NCBI Taxonomy" id="2483351"/>
    <lineage>
        <taxon>Bacteria</taxon>
        <taxon>Bacillati</taxon>
        <taxon>Actinomycetota</taxon>
        <taxon>Actinomycetes</taxon>
        <taxon>Streptosporangiales</taxon>
        <taxon>Thermomonosporaceae</taxon>
        <taxon>Actinomadura</taxon>
    </lineage>
</organism>
<feature type="region of interest" description="Disordered" evidence="1">
    <location>
        <begin position="79"/>
        <end position="133"/>
    </location>
</feature>
<dbReference type="AlphaFoldDB" id="A0A3M2M4D6"/>
<evidence type="ECO:0000256" key="2">
    <source>
        <dbReference type="SAM" id="Phobius"/>
    </source>
</evidence>
<dbReference type="RefSeq" id="WP_122194908.1">
    <property type="nucleotide sequence ID" value="NZ_JBHSKC010000035.1"/>
</dbReference>
<comment type="caution">
    <text evidence="3">The sequence shown here is derived from an EMBL/GenBank/DDBJ whole genome shotgun (WGS) entry which is preliminary data.</text>
</comment>
<dbReference type="EMBL" id="RFFG01000022">
    <property type="protein sequence ID" value="RMI43910.1"/>
    <property type="molecule type" value="Genomic_DNA"/>
</dbReference>
<keyword evidence="2" id="KW-0812">Transmembrane</keyword>
<keyword evidence="2" id="KW-1133">Transmembrane helix</keyword>
<accession>A0A3M2M4D6</accession>
<evidence type="ECO:0000256" key="1">
    <source>
        <dbReference type="SAM" id="MobiDB-lite"/>
    </source>
</evidence>
<protein>
    <recommendedName>
        <fullName evidence="5">Superinfection immunity protein</fullName>
    </recommendedName>
</protein>
<evidence type="ECO:0008006" key="5">
    <source>
        <dbReference type="Google" id="ProtNLM"/>
    </source>
</evidence>
<keyword evidence="4" id="KW-1185">Reference proteome</keyword>
<evidence type="ECO:0000313" key="3">
    <source>
        <dbReference type="EMBL" id="RMI43910.1"/>
    </source>
</evidence>
<dbReference type="Proteomes" id="UP000282674">
    <property type="component" value="Unassembled WGS sequence"/>
</dbReference>
<evidence type="ECO:0000313" key="4">
    <source>
        <dbReference type="Proteomes" id="UP000282674"/>
    </source>
</evidence>
<sequence>MPLPSGGTGLALVLTAVIVLALIAFLPTLIAAVRGAEIADVLVLFLLNILACPTIIGWFILLGFAVKWPTRRDLTAVLPTAQPAPQQPASKAPGIGQYRSFGRHPSPASELSPHRSPRILHLKPDYSRDERRR</sequence>
<gene>
    <name evidence="3" type="ORF">EBO15_14500</name>
</gene>